<accession>A0ABQ5AVY4</accession>
<reference evidence="2" key="1">
    <citation type="journal article" date="2022" name="Int. J. Mol. Sci.">
        <title>Draft Genome of Tanacetum Coccineum: Genomic Comparison of Closely Related Tanacetum-Family Plants.</title>
        <authorList>
            <person name="Yamashiro T."/>
            <person name="Shiraishi A."/>
            <person name="Nakayama K."/>
            <person name="Satake H."/>
        </authorList>
    </citation>
    <scope>NUCLEOTIDE SEQUENCE</scope>
</reference>
<proteinExistence type="predicted"/>
<comment type="caution">
    <text evidence="2">The sequence shown here is derived from an EMBL/GenBank/DDBJ whole genome shotgun (WGS) entry which is preliminary data.</text>
</comment>
<dbReference type="EMBL" id="BQNB010012583">
    <property type="protein sequence ID" value="GJT05403.1"/>
    <property type="molecule type" value="Genomic_DNA"/>
</dbReference>
<dbReference type="InterPro" id="IPR006566">
    <property type="entry name" value="FBD"/>
</dbReference>
<dbReference type="Proteomes" id="UP001151760">
    <property type="component" value="Unassembled WGS sequence"/>
</dbReference>
<sequence>MARNNNTLKKFTLDLHPLHEDCRYQLPRSIFSLHHLMDLNIIWCDFDFGSISNGFGSLTSLYLTAVSIYKKALLRLLSSYPSLKCFELVQMIDPTEVDEVTNIELLICLPMIEHLSFYGWIDQHFTQNSNPKELPNALVHLKYFLLEEMMFFDEYGLDFLCLVMRSSPNLKKIKLQVNIEYPEDFEVPENSMIKSVSLESCSNIWLEHLEELDIREFSTVLCVMEFMKLILAKYPVLKKVHLVLESSVTKDKDLEISRILTSFPRVSPLAEIIVKSRFSRRGVNICLASAIQLS</sequence>
<dbReference type="InterPro" id="IPR032675">
    <property type="entry name" value="LRR_dom_sf"/>
</dbReference>
<evidence type="ECO:0000259" key="1">
    <source>
        <dbReference type="SMART" id="SM00579"/>
    </source>
</evidence>
<keyword evidence="3" id="KW-1185">Reference proteome</keyword>
<name>A0ABQ5AVY4_9ASTR</name>
<dbReference type="Pfam" id="PF24758">
    <property type="entry name" value="LRR_At5g56370"/>
    <property type="match status" value="1"/>
</dbReference>
<dbReference type="Gene3D" id="3.80.10.10">
    <property type="entry name" value="Ribonuclease Inhibitor"/>
    <property type="match status" value="1"/>
</dbReference>
<evidence type="ECO:0000313" key="2">
    <source>
        <dbReference type="EMBL" id="GJT05403.1"/>
    </source>
</evidence>
<protein>
    <recommendedName>
        <fullName evidence="1">FBD domain-containing protein</fullName>
    </recommendedName>
</protein>
<dbReference type="InterPro" id="IPR055411">
    <property type="entry name" value="LRR_FXL15/At3g58940/PEG3-like"/>
</dbReference>
<dbReference type="SUPFAM" id="SSF52047">
    <property type="entry name" value="RNI-like"/>
    <property type="match status" value="1"/>
</dbReference>
<organism evidence="2 3">
    <name type="scientific">Tanacetum coccineum</name>
    <dbReference type="NCBI Taxonomy" id="301880"/>
    <lineage>
        <taxon>Eukaryota</taxon>
        <taxon>Viridiplantae</taxon>
        <taxon>Streptophyta</taxon>
        <taxon>Embryophyta</taxon>
        <taxon>Tracheophyta</taxon>
        <taxon>Spermatophyta</taxon>
        <taxon>Magnoliopsida</taxon>
        <taxon>eudicotyledons</taxon>
        <taxon>Gunneridae</taxon>
        <taxon>Pentapetalae</taxon>
        <taxon>asterids</taxon>
        <taxon>campanulids</taxon>
        <taxon>Asterales</taxon>
        <taxon>Asteraceae</taxon>
        <taxon>Asteroideae</taxon>
        <taxon>Anthemideae</taxon>
        <taxon>Anthemidinae</taxon>
        <taxon>Tanacetum</taxon>
    </lineage>
</organism>
<feature type="domain" description="FBD" evidence="1">
    <location>
        <begin position="203"/>
        <end position="275"/>
    </location>
</feature>
<gene>
    <name evidence="2" type="ORF">Tco_0839865</name>
</gene>
<dbReference type="PANTHER" id="PTHR31639:SF315">
    <property type="entry name" value="LEUCINE-RICH REPEAT DOMAIN SUPERFAMILY, F-BOX-LIKE DOMAIN SUPERFAMILY"/>
    <property type="match status" value="1"/>
</dbReference>
<reference evidence="2" key="2">
    <citation type="submission" date="2022-01" db="EMBL/GenBank/DDBJ databases">
        <authorList>
            <person name="Yamashiro T."/>
            <person name="Shiraishi A."/>
            <person name="Satake H."/>
            <person name="Nakayama K."/>
        </authorList>
    </citation>
    <scope>NUCLEOTIDE SEQUENCE</scope>
</reference>
<dbReference type="SMART" id="SM00579">
    <property type="entry name" value="FBD"/>
    <property type="match status" value="1"/>
</dbReference>
<dbReference type="PANTHER" id="PTHR31639">
    <property type="entry name" value="F-BOX PROTEIN-LIKE"/>
    <property type="match status" value="1"/>
</dbReference>
<evidence type="ECO:0000313" key="3">
    <source>
        <dbReference type="Proteomes" id="UP001151760"/>
    </source>
</evidence>